<sequence length="68" mass="8090">MTINQNKNRFGPVIDADHLRRRFPNGQGVFNTVFEDVLFQLLLLIRGQRRDQVLQNVQDRELAFNIFF</sequence>
<evidence type="ECO:0000313" key="2">
    <source>
        <dbReference type="Proteomes" id="UP001597116"/>
    </source>
</evidence>
<protein>
    <submittedName>
        <fullName evidence="1">Uncharacterized protein</fullName>
    </submittedName>
</protein>
<accession>A0ABW3QBI6</accession>
<reference evidence="2" key="1">
    <citation type="journal article" date="2019" name="Int. J. Syst. Evol. Microbiol.">
        <title>The Global Catalogue of Microorganisms (GCM) 10K type strain sequencing project: providing services to taxonomists for standard genome sequencing and annotation.</title>
        <authorList>
            <consortium name="The Broad Institute Genomics Platform"/>
            <consortium name="The Broad Institute Genome Sequencing Center for Infectious Disease"/>
            <person name="Wu L."/>
            <person name="Ma J."/>
        </authorList>
    </citation>
    <scope>NUCLEOTIDE SEQUENCE [LARGE SCALE GENOMIC DNA]</scope>
    <source>
        <strain evidence="2">CCUG 55608</strain>
    </source>
</reference>
<name>A0ABW3QBI6_9BACT</name>
<proteinExistence type="predicted"/>
<gene>
    <name evidence="1" type="ORF">ACFQ4C_21315</name>
</gene>
<organism evidence="1 2">
    <name type="scientific">Larkinella insperata</name>
    <dbReference type="NCBI Taxonomy" id="332158"/>
    <lineage>
        <taxon>Bacteria</taxon>
        <taxon>Pseudomonadati</taxon>
        <taxon>Bacteroidota</taxon>
        <taxon>Cytophagia</taxon>
        <taxon>Cytophagales</taxon>
        <taxon>Spirosomataceae</taxon>
        <taxon>Larkinella</taxon>
    </lineage>
</organism>
<dbReference type="Proteomes" id="UP001597116">
    <property type="component" value="Unassembled WGS sequence"/>
</dbReference>
<dbReference type="RefSeq" id="WP_379884617.1">
    <property type="nucleotide sequence ID" value="NZ_JBHTLP010000018.1"/>
</dbReference>
<evidence type="ECO:0000313" key="1">
    <source>
        <dbReference type="EMBL" id="MFD1143682.1"/>
    </source>
</evidence>
<keyword evidence="2" id="KW-1185">Reference proteome</keyword>
<dbReference type="EMBL" id="JBHTLP010000018">
    <property type="protein sequence ID" value="MFD1143682.1"/>
    <property type="molecule type" value="Genomic_DNA"/>
</dbReference>
<comment type="caution">
    <text evidence="1">The sequence shown here is derived from an EMBL/GenBank/DDBJ whole genome shotgun (WGS) entry which is preliminary data.</text>
</comment>